<dbReference type="RefSeq" id="WP_141463917.1">
    <property type="nucleotide sequence ID" value="NZ_RBZW01000018.1"/>
</dbReference>
<sequence>MTGTEHKVLNLYGEQIDHFEKAKERMETRTGEEFTHGQIIRIVCACYLADGQGVPDILADLHPEHASDNGDPVFSLAELNEFHDMDPNILRRLAARTGTDSIKGKSYSEYELKGYFARGATSDSDESTPNPAVVGRKSPQGD</sequence>
<dbReference type="EMBL" id="RBZW01000018">
    <property type="protein sequence ID" value="THE65600.1"/>
    <property type="molecule type" value="Genomic_DNA"/>
</dbReference>
<evidence type="ECO:0000256" key="1">
    <source>
        <dbReference type="SAM" id="MobiDB-lite"/>
    </source>
</evidence>
<reference evidence="2 3" key="1">
    <citation type="submission" date="2018-10" db="EMBL/GenBank/DDBJ databases">
        <title>Natronolimnobius sp. XQ-INN 246 isolated from Inner Mongolia Autonomous Region of China.</title>
        <authorList>
            <person name="Xue Q."/>
        </authorList>
    </citation>
    <scope>NUCLEOTIDE SEQUENCE [LARGE SCALE GENOMIC DNA]</scope>
    <source>
        <strain evidence="2 3">XQ-INN 246</strain>
    </source>
</reference>
<proteinExistence type="predicted"/>
<dbReference type="AlphaFoldDB" id="A0A4S3TPI2"/>
<evidence type="ECO:0000313" key="3">
    <source>
        <dbReference type="Proteomes" id="UP000318864"/>
    </source>
</evidence>
<gene>
    <name evidence="2" type="ORF">D8Y22_06605</name>
</gene>
<evidence type="ECO:0000313" key="2">
    <source>
        <dbReference type="EMBL" id="THE65600.1"/>
    </source>
</evidence>
<organism evidence="2 3">
    <name type="scientific">Salinadaptatus halalkaliphilus</name>
    <dbReference type="NCBI Taxonomy" id="2419781"/>
    <lineage>
        <taxon>Archaea</taxon>
        <taxon>Methanobacteriati</taxon>
        <taxon>Methanobacteriota</taxon>
        <taxon>Stenosarchaea group</taxon>
        <taxon>Halobacteria</taxon>
        <taxon>Halobacteriales</taxon>
        <taxon>Natrialbaceae</taxon>
        <taxon>Salinadaptatus</taxon>
    </lineage>
</organism>
<protein>
    <submittedName>
        <fullName evidence="2">Uncharacterized protein</fullName>
    </submittedName>
</protein>
<name>A0A4S3TPI2_9EURY</name>
<keyword evidence="3" id="KW-1185">Reference proteome</keyword>
<comment type="caution">
    <text evidence="2">The sequence shown here is derived from an EMBL/GenBank/DDBJ whole genome shotgun (WGS) entry which is preliminary data.</text>
</comment>
<accession>A0A4S3TPI2</accession>
<dbReference type="Proteomes" id="UP000318864">
    <property type="component" value="Unassembled WGS sequence"/>
</dbReference>
<feature type="region of interest" description="Disordered" evidence="1">
    <location>
        <begin position="118"/>
        <end position="142"/>
    </location>
</feature>